<dbReference type="InterPro" id="IPR054593">
    <property type="entry name" value="Beta-mannosidase-like_N2"/>
</dbReference>
<evidence type="ECO:0000256" key="16">
    <source>
        <dbReference type="SAM" id="SignalP"/>
    </source>
</evidence>
<dbReference type="InterPro" id="IPR017853">
    <property type="entry name" value="GH"/>
</dbReference>
<dbReference type="SUPFAM" id="SSF49303">
    <property type="entry name" value="beta-Galactosidase/glucuronidase domain"/>
    <property type="match status" value="1"/>
</dbReference>
<dbReference type="Gene3D" id="3.20.20.80">
    <property type="entry name" value="Glycosidases"/>
    <property type="match status" value="1"/>
</dbReference>
<dbReference type="Proteomes" id="UP000694701">
    <property type="component" value="Unplaced"/>
</dbReference>
<evidence type="ECO:0000256" key="9">
    <source>
        <dbReference type="ARBA" id="ARBA00022801"/>
    </source>
</evidence>
<dbReference type="SUPFAM" id="SSF51445">
    <property type="entry name" value="(Trans)glycosidases"/>
    <property type="match status" value="1"/>
</dbReference>
<comment type="catalytic activity">
    <reaction evidence="1">
        <text>Hydrolysis of terminal, non-reducing beta-D-mannose residues in beta-D-mannosides.</text>
        <dbReference type="EC" id="3.2.1.25"/>
    </reaction>
</comment>
<dbReference type="InterPro" id="IPR041625">
    <property type="entry name" value="Beta-mannosidase_Ig"/>
</dbReference>
<name>A0A8C2L4G1_CYPCA</name>
<dbReference type="SUPFAM" id="SSF49785">
    <property type="entry name" value="Galactose-binding domain-like"/>
    <property type="match status" value="1"/>
</dbReference>
<evidence type="ECO:0000256" key="1">
    <source>
        <dbReference type="ARBA" id="ARBA00000829"/>
    </source>
</evidence>
<accession>A0A8C2L4G1</accession>
<dbReference type="GO" id="GO:0004567">
    <property type="term" value="F:beta-mannosidase activity"/>
    <property type="evidence" value="ECO:0007669"/>
    <property type="project" value="UniProtKB-EC"/>
</dbReference>
<keyword evidence="12" id="KW-0458">Lysosome</keyword>
<dbReference type="EC" id="3.2.1.25" evidence="6"/>
<dbReference type="InterPro" id="IPR050887">
    <property type="entry name" value="Beta-mannosidase_GH2"/>
</dbReference>
<organism evidence="20 21">
    <name type="scientific">Cyprinus carpio</name>
    <name type="common">Common carp</name>
    <dbReference type="NCBI Taxonomy" id="7962"/>
    <lineage>
        <taxon>Eukaryota</taxon>
        <taxon>Metazoa</taxon>
        <taxon>Chordata</taxon>
        <taxon>Craniata</taxon>
        <taxon>Vertebrata</taxon>
        <taxon>Euteleostomi</taxon>
        <taxon>Actinopterygii</taxon>
        <taxon>Neopterygii</taxon>
        <taxon>Teleostei</taxon>
        <taxon>Ostariophysi</taxon>
        <taxon>Cypriniformes</taxon>
        <taxon>Cyprinidae</taxon>
        <taxon>Cyprininae</taxon>
        <taxon>Cyprinus</taxon>
    </lineage>
</organism>
<evidence type="ECO:0000256" key="12">
    <source>
        <dbReference type="ARBA" id="ARBA00023228"/>
    </source>
</evidence>
<evidence type="ECO:0000256" key="4">
    <source>
        <dbReference type="ARBA" id="ARBA00007401"/>
    </source>
</evidence>
<evidence type="ECO:0000256" key="15">
    <source>
        <dbReference type="ARBA" id="ARBA00033445"/>
    </source>
</evidence>
<keyword evidence="8 16" id="KW-0732">Signal</keyword>
<sequence>MCHHLLTLMSLGVDIISLNGKWQLMNSNSSVSVSAEVPGCVHTTLQRQGFISQDPYYRFNDLAYRWISLDNWTYTTSFSVPSHVRGKGKAVLVFEGVDTVSTISLNGLTIGKTDNMFRRYDFDVTGLLKDEENVLQVWIMSAVTYASQRSHAHTEYRVPPDCPPPVQKGECHVNFIRKAQSSFSWDWGPSFPTLGIWKGVRLEVFNTSRVLSYTTSPKYDSKHSSWTVEVELFFDVFVASKGLVHLSIPLLQSEAEFQLSLTPGQSKKSFVLQLNQSVSLWWPFGHGEQFLYYLTIDVSLEGGETFNVAFRTVELVQEPIPSSPGLSFYFRINGKPIFLKGSNWIPVHAFQDQVTTDMITILLRSAQKANMNALRVWGGGVYEQDIFYSLCDMYGIMIWQDFMFACALYPTEKDFIQTVREEVTQQVRRLKSHPSVVIWSGNNENEAAIATDWFNIPVTVRPLYVKDYVHLYVENIRDIVLQEDSTRPFLVSSPTNGVESEKEGWVAKDPYDPHYGDTHYYSYYKDCWDWTAFPHTRFASEYGFQSWPSLSTLSKVSVSSDWDFSSNFSAHRQHHEDGNQQMLKQAELHYILPNSTDPLQKYRDTIYITQVMQAQCVKIQTEFYRRSRSDIVEGKGHTMGTLYWQLNDIWQGPSWSSVGQMISPHNHIFLSSPRYAEGLQKPNITDTGIVQNFFVTLHCSFPAVYVWLDVDNIPGHFDVNGFLMLSKKSTVIFGAWRPTTAEEITSNLHITSLRDVY</sequence>
<dbReference type="Gene3D" id="2.60.40.10">
    <property type="entry name" value="Immunoglobulins"/>
    <property type="match status" value="2"/>
</dbReference>
<feature type="domain" description="Glycoside hydrolase family 2 catalytic" evidence="17">
    <location>
        <begin position="330"/>
        <end position="455"/>
    </location>
</feature>
<keyword evidence="11" id="KW-0325">Glycoprotein</keyword>
<dbReference type="GO" id="GO:0005975">
    <property type="term" value="P:carbohydrate metabolic process"/>
    <property type="evidence" value="ECO:0007669"/>
    <property type="project" value="InterPro"/>
</dbReference>
<evidence type="ECO:0000259" key="19">
    <source>
        <dbReference type="Pfam" id="PF22666"/>
    </source>
</evidence>
<evidence type="ECO:0000256" key="5">
    <source>
        <dbReference type="ARBA" id="ARBA00011245"/>
    </source>
</evidence>
<feature type="domain" description="Beta-mannosidase Ig-fold" evidence="18">
    <location>
        <begin position="679"/>
        <end position="755"/>
    </location>
</feature>
<dbReference type="PANTHER" id="PTHR43730:SF1">
    <property type="entry name" value="BETA-MANNOSIDASE"/>
    <property type="match status" value="1"/>
</dbReference>
<evidence type="ECO:0000313" key="20">
    <source>
        <dbReference type="Ensembl" id="ENSCCRP00020118144.1"/>
    </source>
</evidence>
<evidence type="ECO:0000256" key="2">
    <source>
        <dbReference type="ARBA" id="ARBA00003150"/>
    </source>
</evidence>
<evidence type="ECO:0000256" key="8">
    <source>
        <dbReference type="ARBA" id="ARBA00022729"/>
    </source>
</evidence>
<keyword evidence="9" id="KW-0378">Hydrolase</keyword>
<feature type="chain" id="PRO_5046410919" description="Beta-mannosidase" evidence="16">
    <location>
        <begin position="18"/>
        <end position="757"/>
    </location>
</feature>
<evidence type="ECO:0000256" key="3">
    <source>
        <dbReference type="ARBA" id="ARBA00004371"/>
    </source>
</evidence>
<dbReference type="Pfam" id="PF22666">
    <property type="entry name" value="Glyco_hydro_2_N2"/>
    <property type="match status" value="1"/>
</dbReference>
<comment type="subunit">
    <text evidence="5">Monomer.</text>
</comment>
<dbReference type="InterPro" id="IPR036156">
    <property type="entry name" value="Beta-gal/glucu_dom_sf"/>
</dbReference>
<keyword evidence="10" id="KW-1015">Disulfide bond</keyword>
<evidence type="ECO:0000256" key="7">
    <source>
        <dbReference type="ARBA" id="ARBA00015707"/>
    </source>
</evidence>
<evidence type="ECO:0000256" key="14">
    <source>
        <dbReference type="ARBA" id="ARBA00032581"/>
    </source>
</evidence>
<dbReference type="Pfam" id="PF17753">
    <property type="entry name" value="Ig_mannosidase"/>
    <property type="match status" value="1"/>
</dbReference>
<comment type="function">
    <text evidence="2">Exoglycosidase that cleaves the single beta-linked mannose residue from the non-reducing end of all N-linked glycoprotein oligosaccharides.</text>
</comment>
<dbReference type="Gene3D" id="2.60.120.260">
    <property type="entry name" value="Galactose-binding domain-like"/>
    <property type="match status" value="1"/>
</dbReference>
<evidence type="ECO:0000256" key="13">
    <source>
        <dbReference type="ARBA" id="ARBA00023295"/>
    </source>
</evidence>
<dbReference type="GO" id="GO:0005764">
    <property type="term" value="C:lysosome"/>
    <property type="evidence" value="ECO:0007669"/>
    <property type="project" value="UniProtKB-SubCell"/>
</dbReference>
<evidence type="ECO:0000259" key="17">
    <source>
        <dbReference type="Pfam" id="PF02836"/>
    </source>
</evidence>
<evidence type="ECO:0000259" key="18">
    <source>
        <dbReference type="Pfam" id="PF17753"/>
    </source>
</evidence>
<protein>
    <recommendedName>
        <fullName evidence="7">Beta-mannosidase</fullName>
        <ecNumber evidence="6">3.2.1.25</ecNumber>
    </recommendedName>
    <alternativeName>
        <fullName evidence="14">Lysosomal beta A mannosidase</fullName>
    </alternativeName>
    <alternativeName>
        <fullName evidence="15">Mannanase</fullName>
    </alternativeName>
</protein>
<keyword evidence="13" id="KW-0326">Glycosidase</keyword>
<evidence type="ECO:0000313" key="21">
    <source>
        <dbReference type="Proteomes" id="UP000694701"/>
    </source>
</evidence>
<gene>
    <name evidence="20" type="primary">manba</name>
</gene>
<evidence type="ECO:0000256" key="11">
    <source>
        <dbReference type="ARBA" id="ARBA00023180"/>
    </source>
</evidence>
<dbReference type="Ensembl" id="ENSCCRT00020128776.1">
    <property type="protein sequence ID" value="ENSCCRP00020118144.1"/>
    <property type="gene ID" value="ENSCCRG00020053008.1"/>
</dbReference>
<evidence type="ECO:0000256" key="10">
    <source>
        <dbReference type="ARBA" id="ARBA00023157"/>
    </source>
</evidence>
<proteinExistence type="inferred from homology"/>
<dbReference type="Pfam" id="PF02836">
    <property type="entry name" value="Glyco_hydro_2_C"/>
    <property type="match status" value="1"/>
</dbReference>
<evidence type="ECO:0000256" key="6">
    <source>
        <dbReference type="ARBA" id="ARBA00012754"/>
    </source>
</evidence>
<dbReference type="InterPro" id="IPR008979">
    <property type="entry name" value="Galactose-bd-like_sf"/>
</dbReference>
<dbReference type="PANTHER" id="PTHR43730">
    <property type="entry name" value="BETA-MANNOSIDASE"/>
    <property type="match status" value="1"/>
</dbReference>
<comment type="similarity">
    <text evidence="4">Belongs to the glycosyl hydrolase 2 family.</text>
</comment>
<dbReference type="AlphaFoldDB" id="A0A8C2L4G1"/>
<feature type="domain" description="Beta-mannosidase-like galactose-binding" evidence="19">
    <location>
        <begin position="22"/>
        <end position="198"/>
    </location>
</feature>
<dbReference type="GO" id="GO:0006516">
    <property type="term" value="P:glycoprotein catabolic process"/>
    <property type="evidence" value="ECO:0007669"/>
    <property type="project" value="TreeGrafter"/>
</dbReference>
<feature type="signal peptide" evidence="16">
    <location>
        <begin position="1"/>
        <end position="17"/>
    </location>
</feature>
<reference evidence="20" key="1">
    <citation type="submission" date="2025-08" db="UniProtKB">
        <authorList>
            <consortium name="Ensembl"/>
        </authorList>
    </citation>
    <scope>IDENTIFICATION</scope>
</reference>
<dbReference type="InterPro" id="IPR006103">
    <property type="entry name" value="Glyco_hydro_2_cat"/>
</dbReference>
<dbReference type="InterPro" id="IPR013783">
    <property type="entry name" value="Ig-like_fold"/>
</dbReference>
<comment type="subcellular location">
    <subcellularLocation>
        <location evidence="3">Lysosome</location>
    </subcellularLocation>
</comment>